<comment type="caution">
    <text evidence="2">The sequence shown here is derived from an EMBL/GenBank/DDBJ whole genome shotgun (WGS) entry which is preliminary data.</text>
</comment>
<keyword evidence="4" id="KW-1185">Reference proteome</keyword>
<accession>A0A1R0GL97</accession>
<dbReference type="EMBL" id="LSSL01007748">
    <property type="protein sequence ID" value="OLY77663.1"/>
    <property type="molecule type" value="Genomic_DNA"/>
</dbReference>
<protein>
    <submittedName>
        <fullName evidence="2">Uncharacterized protein</fullName>
    </submittedName>
</protein>
<feature type="region of interest" description="Disordered" evidence="1">
    <location>
        <begin position="1"/>
        <end position="31"/>
    </location>
</feature>
<evidence type="ECO:0000313" key="4">
    <source>
        <dbReference type="Proteomes" id="UP000187455"/>
    </source>
</evidence>
<evidence type="ECO:0000256" key="1">
    <source>
        <dbReference type="SAM" id="MobiDB-lite"/>
    </source>
</evidence>
<organism evidence="2 4">
    <name type="scientific">Smittium mucronatum</name>
    <dbReference type="NCBI Taxonomy" id="133383"/>
    <lineage>
        <taxon>Eukaryota</taxon>
        <taxon>Fungi</taxon>
        <taxon>Fungi incertae sedis</taxon>
        <taxon>Zoopagomycota</taxon>
        <taxon>Kickxellomycotina</taxon>
        <taxon>Harpellomycetes</taxon>
        <taxon>Harpellales</taxon>
        <taxon>Legeriomycetaceae</taxon>
        <taxon>Smittium</taxon>
    </lineage>
</organism>
<dbReference type="Proteomes" id="UP000187455">
    <property type="component" value="Unassembled WGS sequence"/>
</dbReference>
<gene>
    <name evidence="3" type="ORF">AYI68_g6576</name>
    <name evidence="2" type="ORF">AYI68_g8306</name>
</gene>
<reference evidence="2 4" key="1">
    <citation type="journal article" date="2016" name="Mol. Biol. Evol.">
        <title>Genome-Wide Survey of Gut Fungi (Harpellales) Reveals the First Horizontally Transferred Ubiquitin Gene from a Mosquito Host.</title>
        <authorList>
            <person name="Wang Y."/>
            <person name="White M.M."/>
            <person name="Kvist S."/>
            <person name="Moncalvo J.M."/>
        </authorList>
    </citation>
    <scope>NUCLEOTIDE SEQUENCE [LARGE SCALE GENOMIC DNA]</scope>
    <source>
        <strain evidence="2 4">ALG-7-W6</strain>
    </source>
</reference>
<reference evidence="2" key="2">
    <citation type="submission" date="2017-01" db="EMBL/GenBank/DDBJ databases">
        <authorList>
            <person name="Mah S.A."/>
            <person name="Swanson W.J."/>
            <person name="Moy G.W."/>
            <person name="Vacquier V.D."/>
        </authorList>
    </citation>
    <scope>NUCLEOTIDE SEQUENCE</scope>
    <source>
        <strain evidence="2">ALG-7-W6</strain>
    </source>
</reference>
<evidence type="ECO:0000313" key="3">
    <source>
        <dbReference type="EMBL" id="OLY79356.1"/>
    </source>
</evidence>
<sequence length="95" mass="10336">MAFHIVGSGFTNQLDSSHGRNNRLKPYRGLGPEFKESPSKVYARSSITGSPSKSIYGSKSLPIPETLVEIDNELSLSLSSSTFIQDSAFSENPQI</sequence>
<dbReference type="EMBL" id="LSSL01004575">
    <property type="protein sequence ID" value="OLY79356.1"/>
    <property type="molecule type" value="Genomic_DNA"/>
</dbReference>
<dbReference type="AlphaFoldDB" id="A0A1R0GL97"/>
<name>A0A1R0GL97_9FUNG</name>
<evidence type="ECO:0000313" key="2">
    <source>
        <dbReference type="EMBL" id="OLY77663.1"/>
    </source>
</evidence>
<proteinExistence type="predicted"/>